<evidence type="ECO:0000313" key="10">
    <source>
        <dbReference type="Proteomes" id="UP000009309"/>
    </source>
</evidence>
<dbReference type="Gene3D" id="3.20.20.120">
    <property type="entry name" value="Enolase-like C-terminal domain"/>
    <property type="match status" value="1"/>
</dbReference>
<evidence type="ECO:0000256" key="5">
    <source>
        <dbReference type="PIRSR" id="PIRSR634603-1"/>
    </source>
</evidence>
<dbReference type="Pfam" id="PF13378">
    <property type="entry name" value="MR_MLE_C"/>
    <property type="match status" value="1"/>
</dbReference>
<comment type="caution">
    <text evidence="9">The sequence shown here is derived from an EMBL/GenBank/DDBJ whole genome shotgun (WGS) entry which is preliminary data.</text>
</comment>
<keyword evidence="2 6" id="KW-0479">Metal-binding</keyword>
<dbReference type="Proteomes" id="UP000009309">
    <property type="component" value="Unassembled WGS sequence"/>
</dbReference>
<feature type="binding site" evidence="6">
    <location>
        <position position="226"/>
    </location>
    <ligand>
        <name>Mg(2+)</name>
        <dbReference type="ChEBI" id="CHEBI:18420"/>
    </ligand>
</feature>
<dbReference type="InterPro" id="IPR013342">
    <property type="entry name" value="Mandelate_racemase_C"/>
</dbReference>
<accession>I2GPL6</accession>
<dbReference type="SUPFAM" id="SSF51604">
    <property type="entry name" value="Enolase C-terminal domain-like"/>
    <property type="match status" value="1"/>
</dbReference>
<dbReference type="GO" id="GO:0016855">
    <property type="term" value="F:racemase and epimerase activity, acting on amino acids and derivatives"/>
    <property type="evidence" value="ECO:0007669"/>
    <property type="project" value="UniProtKB-UniRule"/>
</dbReference>
<dbReference type="InterPro" id="IPR029065">
    <property type="entry name" value="Enolase_C-like"/>
</dbReference>
<comment type="cofactor">
    <cofactor evidence="6 7">
        <name>Mg(2+)</name>
        <dbReference type="ChEBI" id="CHEBI:18420"/>
    </cofactor>
    <text evidence="6 7">Binds 1 Mg(2+) ion per subunit.</text>
</comment>
<evidence type="ECO:0000256" key="6">
    <source>
        <dbReference type="PIRSR" id="PIRSR634603-3"/>
    </source>
</evidence>
<keyword evidence="10" id="KW-1185">Reference proteome</keyword>
<dbReference type="InterPro" id="IPR036849">
    <property type="entry name" value="Enolase-like_C_sf"/>
</dbReference>
<dbReference type="GO" id="GO:0000287">
    <property type="term" value="F:magnesium ion binding"/>
    <property type="evidence" value="ECO:0007669"/>
    <property type="project" value="UniProtKB-ARBA"/>
</dbReference>
<dbReference type="eggNOG" id="COG4948">
    <property type="taxonomic scope" value="Bacteria"/>
</dbReference>
<protein>
    <recommendedName>
        <fullName evidence="7">Dipeptide epimerase</fullName>
        <ecNumber evidence="7">5.1.1.-</ecNumber>
    </recommendedName>
</protein>
<organism evidence="9 10">
    <name type="scientific">Fibrisoma limi BUZ 3</name>
    <dbReference type="NCBI Taxonomy" id="1185876"/>
    <lineage>
        <taxon>Bacteria</taxon>
        <taxon>Pseudomonadati</taxon>
        <taxon>Bacteroidota</taxon>
        <taxon>Cytophagia</taxon>
        <taxon>Cytophagales</taxon>
        <taxon>Spirosomataceae</taxon>
        <taxon>Fibrisoma</taxon>
    </lineage>
</organism>
<evidence type="ECO:0000256" key="1">
    <source>
        <dbReference type="ARBA" id="ARBA00008031"/>
    </source>
</evidence>
<dbReference type="InterPro" id="IPR029017">
    <property type="entry name" value="Enolase-like_N"/>
</dbReference>
<dbReference type="AlphaFoldDB" id="I2GPL6"/>
<dbReference type="EC" id="5.1.1.-" evidence="7"/>
<gene>
    <name evidence="9" type="ORF">BN8_05134</name>
</gene>
<dbReference type="SFLD" id="SFLDG00180">
    <property type="entry name" value="muconate_cycloisomerase"/>
    <property type="match status" value="1"/>
</dbReference>
<dbReference type="Gene3D" id="3.30.390.10">
    <property type="entry name" value="Enolase-like, N-terminal domain"/>
    <property type="match status" value="1"/>
</dbReference>
<feature type="active site" description="Proton acceptor; specific for (S)-substrate epimerization" evidence="5">
    <location>
        <position position="273"/>
    </location>
</feature>
<proteinExistence type="inferred from homology"/>
<dbReference type="SUPFAM" id="SSF54826">
    <property type="entry name" value="Enolase N-terminal domain-like"/>
    <property type="match status" value="1"/>
</dbReference>
<dbReference type="InterPro" id="IPR034593">
    <property type="entry name" value="DgoD-like"/>
</dbReference>
<dbReference type="InterPro" id="IPR034603">
    <property type="entry name" value="Dipeptide_epimerase"/>
</dbReference>
<evidence type="ECO:0000256" key="3">
    <source>
        <dbReference type="ARBA" id="ARBA00022842"/>
    </source>
</evidence>
<dbReference type="PANTHER" id="PTHR48080:SF3">
    <property type="entry name" value="ENOLASE SUPERFAMILY MEMBER DDB_G0284701"/>
    <property type="match status" value="1"/>
</dbReference>
<evidence type="ECO:0000256" key="7">
    <source>
        <dbReference type="RuleBase" id="RU366006"/>
    </source>
</evidence>
<dbReference type="EMBL" id="CAIT01000009">
    <property type="protein sequence ID" value="CCH55844.1"/>
    <property type="molecule type" value="Genomic_DNA"/>
</dbReference>
<comment type="similarity">
    <text evidence="1 7">Belongs to the mandelate racemase/muconate lactonizing enzyme family.</text>
</comment>
<keyword evidence="4 7" id="KW-0413">Isomerase</keyword>
<name>I2GPL6_9BACT</name>
<evidence type="ECO:0000256" key="2">
    <source>
        <dbReference type="ARBA" id="ARBA00022723"/>
    </source>
</evidence>
<keyword evidence="3 6" id="KW-0460">Magnesium</keyword>
<feature type="active site" description="Proton acceptor; specific for (R)-substrate epimerization" evidence="5">
    <location>
        <position position="175"/>
    </location>
</feature>
<evidence type="ECO:0000256" key="4">
    <source>
        <dbReference type="ARBA" id="ARBA00023235"/>
    </source>
</evidence>
<dbReference type="SFLD" id="SFLDF00010">
    <property type="entry name" value="dipeptide_epimerase"/>
    <property type="match status" value="1"/>
</dbReference>
<feature type="binding site" evidence="6">
    <location>
        <position position="251"/>
    </location>
    <ligand>
        <name>Mg(2+)</name>
        <dbReference type="ChEBI" id="CHEBI:18420"/>
    </ligand>
</feature>
<dbReference type="Pfam" id="PF02746">
    <property type="entry name" value="MR_MLE_N"/>
    <property type="match status" value="1"/>
</dbReference>
<dbReference type="PANTHER" id="PTHR48080">
    <property type="entry name" value="D-GALACTONATE DEHYDRATASE-RELATED"/>
    <property type="match status" value="1"/>
</dbReference>
<evidence type="ECO:0000259" key="8">
    <source>
        <dbReference type="SMART" id="SM00922"/>
    </source>
</evidence>
<dbReference type="SMART" id="SM00922">
    <property type="entry name" value="MR_MLE"/>
    <property type="match status" value="1"/>
</dbReference>
<dbReference type="STRING" id="1185876.BN8_05134"/>
<sequence length="360" mass="40268">MRSCGYLRCVQPHQNAAYSSAMQLLFHRFDLRLKHTFTIAHDSRDVQPSLVVELRDDTFRGFGEATATRYYGVTLDGMVSALSAIQEQIEAYTFTDPAQFWTDMQPFLMDNPFALCALDQAAWDLWAKRQGKPLYQLWNLDPARSPLTNYTIGLDTPERMVQKLEEWPWPLYKIKLGRPETDLQTVAELRKHTNARFRVDANCGWTADDTIQKAQVLSGLDVEFIEQPLPAADWDGARQVYQQSVLPIIADESCIVESDVDRCAGYFHGVNIKLTKCGGLTPARRMIARARELGLRVMVGCMTESSVGISAIAQLLPLLDYADLDGALLIANDPATGVTFDNGRVVYSSENGTGVKLIHA</sequence>
<evidence type="ECO:0000313" key="9">
    <source>
        <dbReference type="EMBL" id="CCH55844.1"/>
    </source>
</evidence>
<feature type="binding site" evidence="6">
    <location>
        <position position="200"/>
    </location>
    <ligand>
        <name>Mg(2+)</name>
        <dbReference type="ChEBI" id="CHEBI:18420"/>
    </ligand>
</feature>
<dbReference type="CDD" id="cd03319">
    <property type="entry name" value="L-Ala-DL-Glu_epimerase"/>
    <property type="match status" value="1"/>
</dbReference>
<reference evidence="9 10" key="1">
    <citation type="journal article" date="2012" name="J. Bacteriol.">
        <title>Genome Sequence of the Filamentous Bacterium Fibrisoma limi BUZ 3T.</title>
        <authorList>
            <person name="Filippini M."/>
            <person name="Qi W."/>
            <person name="Jaenicke S."/>
            <person name="Goesmann A."/>
            <person name="Smits T.H."/>
            <person name="Bagheri H.C."/>
        </authorList>
    </citation>
    <scope>NUCLEOTIDE SEQUENCE [LARGE SCALE GENOMIC DNA]</scope>
    <source>
        <strain evidence="10">BUZ 3T</strain>
    </source>
</reference>
<feature type="domain" description="Mandelate racemase/muconate lactonizing enzyme C-terminal" evidence="8">
    <location>
        <begin position="157"/>
        <end position="247"/>
    </location>
</feature>
<dbReference type="InterPro" id="IPR013341">
    <property type="entry name" value="Mandelate_racemase_N_dom"/>
</dbReference>
<dbReference type="SFLD" id="SFLDS00001">
    <property type="entry name" value="Enolase"/>
    <property type="match status" value="1"/>
</dbReference>